<gene>
    <name evidence="1" type="ORF">BDN72DRAFT_922428</name>
</gene>
<name>A0ACD3BF21_9AGAR</name>
<protein>
    <submittedName>
        <fullName evidence="1">Adenosine deaminase-like growth</fullName>
    </submittedName>
</protein>
<evidence type="ECO:0000313" key="2">
    <source>
        <dbReference type="Proteomes" id="UP000308600"/>
    </source>
</evidence>
<organism evidence="1 2">
    <name type="scientific">Pluteus cervinus</name>
    <dbReference type="NCBI Taxonomy" id="181527"/>
    <lineage>
        <taxon>Eukaryota</taxon>
        <taxon>Fungi</taxon>
        <taxon>Dikarya</taxon>
        <taxon>Basidiomycota</taxon>
        <taxon>Agaricomycotina</taxon>
        <taxon>Agaricomycetes</taxon>
        <taxon>Agaricomycetidae</taxon>
        <taxon>Agaricales</taxon>
        <taxon>Pluteineae</taxon>
        <taxon>Pluteaceae</taxon>
        <taxon>Pluteus</taxon>
    </lineage>
</organism>
<dbReference type="Proteomes" id="UP000308600">
    <property type="component" value="Unassembled WGS sequence"/>
</dbReference>
<keyword evidence="2" id="KW-1185">Reference proteome</keyword>
<proteinExistence type="predicted"/>
<evidence type="ECO:0000313" key="1">
    <source>
        <dbReference type="EMBL" id="TFK76212.1"/>
    </source>
</evidence>
<sequence>MSSPTSSALEQYKAQRASLIEQDYLLRRDRLPSEVSDLESEADAVIRRIRTEEAESIWSASHESIPHPFPGMEFLTGKSIIVKTRLFKILSKMPKGGLLHAHLDATVNASYLWSLALAQPAIYVSTSSVLVKETLSSTLPSFKAMPKDFQSAERSLSGDSYTPGTWVPLNAARNSFDPALGGSTGFDDWIIGSMMISPAEAYGTHNTVAKIWNKFTNTFLVAQGLTRFMPIFADYVREFLYSSIEDGISYVEPRINFLTKFMTGEDGQQDIDHKKMVRIFDGVVKEVKDKMKAEGREDEFIGAKIIYSTIRFITPEELDWYLDDCLALKKAFPHLIAGFDLVGNENSLYPLTYYLEQLLRFKERVQKEGIDLPFIFHAGETLGDGTEADQNLYDAILLGTKRIGHGFSLVKHPKLMELCRDRQIALEVCPISCVCSRLTSSMPAHPLPIILNNGVPVALSSDDPSVFGNMGLTYDFFQVLVASEVAGLSTLRTLAQDSIQFSSLEGSEKEVALRAWRARWEKFLAYIIESERDN</sequence>
<accession>A0ACD3BF21</accession>
<reference evidence="1 2" key="1">
    <citation type="journal article" date="2019" name="Nat. Ecol. Evol.">
        <title>Megaphylogeny resolves global patterns of mushroom evolution.</title>
        <authorList>
            <person name="Varga T."/>
            <person name="Krizsan K."/>
            <person name="Foldi C."/>
            <person name="Dima B."/>
            <person name="Sanchez-Garcia M."/>
            <person name="Sanchez-Ramirez S."/>
            <person name="Szollosi G.J."/>
            <person name="Szarkandi J.G."/>
            <person name="Papp V."/>
            <person name="Albert L."/>
            <person name="Andreopoulos W."/>
            <person name="Angelini C."/>
            <person name="Antonin V."/>
            <person name="Barry K.W."/>
            <person name="Bougher N.L."/>
            <person name="Buchanan P."/>
            <person name="Buyck B."/>
            <person name="Bense V."/>
            <person name="Catcheside P."/>
            <person name="Chovatia M."/>
            <person name="Cooper J."/>
            <person name="Damon W."/>
            <person name="Desjardin D."/>
            <person name="Finy P."/>
            <person name="Geml J."/>
            <person name="Haridas S."/>
            <person name="Hughes K."/>
            <person name="Justo A."/>
            <person name="Karasinski D."/>
            <person name="Kautmanova I."/>
            <person name="Kiss B."/>
            <person name="Kocsube S."/>
            <person name="Kotiranta H."/>
            <person name="LaButti K.M."/>
            <person name="Lechner B.E."/>
            <person name="Liimatainen K."/>
            <person name="Lipzen A."/>
            <person name="Lukacs Z."/>
            <person name="Mihaltcheva S."/>
            <person name="Morgado L.N."/>
            <person name="Niskanen T."/>
            <person name="Noordeloos M.E."/>
            <person name="Ohm R.A."/>
            <person name="Ortiz-Santana B."/>
            <person name="Ovrebo C."/>
            <person name="Racz N."/>
            <person name="Riley R."/>
            <person name="Savchenko A."/>
            <person name="Shiryaev A."/>
            <person name="Soop K."/>
            <person name="Spirin V."/>
            <person name="Szebenyi C."/>
            <person name="Tomsovsky M."/>
            <person name="Tulloss R.E."/>
            <person name="Uehling J."/>
            <person name="Grigoriev I.V."/>
            <person name="Vagvolgyi C."/>
            <person name="Papp T."/>
            <person name="Martin F.M."/>
            <person name="Miettinen O."/>
            <person name="Hibbett D.S."/>
            <person name="Nagy L.G."/>
        </authorList>
    </citation>
    <scope>NUCLEOTIDE SEQUENCE [LARGE SCALE GENOMIC DNA]</scope>
    <source>
        <strain evidence="1 2">NL-1719</strain>
    </source>
</reference>
<dbReference type="EMBL" id="ML208260">
    <property type="protein sequence ID" value="TFK76212.1"/>
    <property type="molecule type" value="Genomic_DNA"/>
</dbReference>